<evidence type="ECO:0000313" key="2">
    <source>
        <dbReference type="Proteomes" id="UP001077788"/>
    </source>
</evidence>
<dbReference type="Proteomes" id="UP001077788">
    <property type="component" value="Unassembled WGS sequence"/>
</dbReference>
<organism evidence="1 2">
    <name type="scientific">Actinobacillus pleuropneumoniae</name>
    <name type="common">Haemophilus pleuropneumoniae</name>
    <dbReference type="NCBI Taxonomy" id="715"/>
    <lineage>
        <taxon>Bacteria</taxon>
        <taxon>Pseudomonadati</taxon>
        <taxon>Pseudomonadota</taxon>
        <taxon>Gammaproteobacteria</taxon>
        <taxon>Pasteurellales</taxon>
        <taxon>Pasteurellaceae</taxon>
        <taxon>Actinobacillus</taxon>
    </lineage>
</organism>
<dbReference type="AlphaFoldDB" id="A0A9Q4DLJ6"/>
<reference evidence="1" key="1">
    <citation type="journal article" date="2021" name="Vet Sci">
        <title>O-Serogroups and Pathovirotypes of Escherichia coli Isolated from Post-Weaning Piglets Showing Diarrhoea and/or Oedema in South Korea.</title>
        <authorList>
            <person name="Byun J.W."/>
            <person name="Moon B.Y."/>
            <person name="Do K.H."/>
            <person name="Lee K."/>
            <person name="Lee H.Y."/>
            <person name="Kim W.I."/>
            <person name="So B."/>
            <person name="Lee W.K."/>
        </authorList>
    </citation>
    <scope>NUCLEOTIDE SEQUENCE</scope>
    <source>
        <strain evidence="1">84/14</strain>
    </source>
</reference>
<dbReference type="EMBL" id="JAPQFC010001445">
    <property type="protein sequence ID" value="MCY6525162.1"/>
    <property type="molecule type" value="Genomic_DNA"/>
</dbReference>
<accession>A0A9Q4DLJ6</accession>
<reference evidence="1" key="2">
    <citation type="submission" date="2022-12" db="EMBL/GenBank/DDBJ databases">
        <authorList>
            <person name="Kardos G."/>
            <person name="Sarkozi R."/>
            <person name="Laczko L."/>
            <person name="Marton S."/>
            <person name="Makrai L."/>
            <person name="Banyai K."/>
            <person name="Fodor L."/>
        </authorList>
    </citation>
    <scope>NUCLEOTIDE SEQUENCE</scope>
    <source>
        <strain evidence="1">84/14</strain>
    </source>
</reference>
<sequence length="90" mass="10703">SEDSQILNTLENFETYSKYDHTQFQLDFDIEYLSSRQMSLYSMEEFDSSTIEIFPGKTLNINKILEKSQQEELTKILQKHSTAFAWEYTD</sequence>
<name>A0A9Q4DLJ6_ACTPL</name>
<feature type="non-terminal residue" evidence="1">
    <location>
        <position position="90"/>
    </location>
</feature>
<proteinExistence type="predicted"/>
<feature type="non-terminal residue" evidence="1">
    <location>
        <position position="1"/>
    </location>
</feature>
<evidence type="ECO:0000313" key="1">
    <source>
        <dbReference type="EMBL" id="MCY6525162.1"/>
    </source>
</evidence>
<protein>
    <submittedName>
        <fullName evidence="1">Uncharacterized protein</fullName>
    </submittedName>
</protein>
<gene>
    <name evidence="1" type="ORF">OYG11_13270</name>
</gene>
<comment type="caution">
    <text evidence="1">The sequence shown here is derived from an EMBL/GenBank/DDBJ whole genome shotgun (WGS) entry which is preliminary data.</text>
</comment>
<dbReference type="RefSeq" id="WP_267992619.1">
    <property type="nucleotide sequence ID" value="NZ_JAPQFC010001445.1"/>
</dbReference>